<feature type="compositionally biased region" description="Basic and acidic residues" evidence="1">
    <location>
        <begin position="41"/>
        <end position="85"/>
    </location>
</feature>
<evidence type="ECO:0000313" key="3">
    <source>
        <dbReference type="Proteomes" id="UP000265520"/>
    </source>
</evidence>
<feature type="compositionally biased region" description="Acidic residues" evidence="1">
    <location>
        <begin position="86"/>
        <end position="105"/>
    </location>
</feature>
<dbReference type="AlphaFoldDB" id="A0A392QZJ7"/>
<sequence length="123" mass="13913">KDSDKAKWPTKVSASARRKKTAENPPKKRARKRPAQAEAYETDHPMPEHHEAVETAHPMPEHHEGDATQAEHHQTDITEEGHSGDDGDDIVCDMEEEEMEREGDEGQAKVRRPAWVNPYEGKA</sequence>
<dbReference type="EMBL" id="LXQA010171616">
    <property type="protein sequence ID" value="MCI29304.1"/>
    <property type="molecule type" value="Genomic_DNA"/>
</dbReference>
<feature type="non-terminal residue" evidence="2">
    <location>
        <position position="1"/>
    </location>
</feature>
<name>A0A392QZJ7_9FABA</name>
<reference evidence="2 3" key="1">
    <citation type="journal article" date="2018" name="Front. Plant Sci.">
        <title>Red Clover (Trifolium pratense) and Zigzag Clover (T. medium) - A Picture of Genomic Similarities and Differences.</title>
        <authorList>
            <person name="Dluhosova J."/>
            <person name="Istvanek J."/>
            <person name="Nedelnik J."/>
            <person name="Repkova J."/>
        </authorList>
    </citation>
    <scope>NUCLEOTIDE SEQUENCE [LARGE SCALE GENOMIC DNA]</scope>
    <source>
        <strain evidence="3">cv. 10/8</strain>
        <tissue evidence="2">Leaf</tissue>
    </source>
</reference>
<organism evidence="2 3">
    <name type="scientific">Trifolium medium</name>
    <dbReference type="NCBI Taxonomy" id="97028"/>
    <lineage>
        <taxon>Eukaryota</taxon>
        <taxon>Viridiplantae</taxon>
        <taxon>Streptophyta</taxon>
        <taxon>Embryophyta</taxon>
        <taxon>Tracheophyta</taxon>
        <taxon>Spermatophyta</taxon>
        <taxon>Magnoliopsida</taxon>
        <taxon>eudicotyledons</taxon>
        <taxon>Gunneridae</taxon>
        <taxon>Pentapetalae</taxon>
        <taxon>rosids</taxon>
        <taxon>fabids</taxon>
        <taxon>Fabales</taxon>
        <taxon>Fabaceae</taxon>
        <taxon>Papilionoideae</taxon>
        <taxon>50 kb inversion clade</taxon>
        <taxon>NPAAA clade</taxon>
        <taxon>Hologalegina</taxon>
        <taxon>IRL clade</taxon>
        <taxon>Trifolieae</taxon>
        <taxon>Trifolium</taxon>
    </lineage>
</organism>
<feature type="region of interest" description="Disordered" evidence="1">
    <location>
        <begin position="1"/>
        <end position="123"/>
    </location>
</feature>
<accession>A0A392QZJ7</accession>
<keyword evidence="3" id="KW-1185">Reference proteome</keyword>
<protein>
    <submittedName>
        <fullName evidence="2">Uncharacterized protein</fullName>
    </submittedName>
</protein>
<proteinExistence type="predicted"/>
<evidence type="ECO:0000256" key="1">
    <source>
        <dbReference type="SAM" id="MobiDB-lite"/>
    </source>
</evidence>
<evidence type="ECO:0000313" key="2">
    <source>
        <dbReference type="EMBL" id="MCI29304.1"/>
    </source>
</evidence>
<comment type="caution">
    <text evidence="2">The sequence shown here is derived from an EMBL/GenBank/DDBJ whole genome shotgun (WGS) entry which is preliminary data.</text>
</comment>
<dbReference type="Proteomes" id="UP000265520">
    <property type="component" value="Unassembled WGS sequence"/>
</dbReference>